<evidence type="ECO:0000313" key="2">
    <source>
        <dbReference type="EMBL" id="MBV7255557.1"/>
    </source>
</evidence>
<dbReference type="Proteomes" id="UP000722336">
    <property type="component" value="Unassembled WGS sequence"/>
</dbReference>
<protein>
    <submittedName>
        <fullName evidence="2">DUF2254 domain-containing protein</fullName>
    </submittedName>
</protein>
<evidence type="ECO:0000256" key="1">
    <source>
        <dbReference type="SAM" id="Phobius"/>
    </source>
</evidence>
<name>A0ABS6SCI0_9SPHN</name>
<keyword evidence="1" id="KW-1133">Transmembrane helix</keyword>
<keyword evidence="3" id="KW-1185">Reference proteome</keyword>
<dbReference type="Pfam" id="PF10011">
    <property type="entry name" value="DUF2254"/>
    <property type="match status" value="1"/>
</dbReference>
<keyword evidence="1" id="KW-0812">Transmembrane</keyword>
<feature type="transmembrane region" description="Helical" evidence="1">
    <location>
        <begin position="24"/>
        <end position="45"/>
    </location>
</feature>
<sequence length="429" mass="46585">MGGSTGDYLVGKWRWLFRQFGQRMWVRATMFSVAAVATALIAVIIGPYLPTTWELKLAAGSVGNILNILASSMLAVTTFSLSIMVSAYGSATSNVTPRATKLLITDSVATNTLATFIGTFLFSIVGIVGLAANIYGNNGRIILFFATLVVIFIVVAALLRWIQELNYFGRVGDTTARVEKRAVAAARNWAQRPRLGANAAVPIPEGAAPIYAHSAGYIQHVDMGTLREACDDCDADIHLVRLPGRFVTPDVPVAYAVPELDSGPRDKVMAAFTIGNERNYDQDPRYGFVVLSEVASRALSPAVNDPGTAIDVLASGTRVFLAYSDGSQEEQTELFERIYAPDVQIEDLMHDFYNAIARDGAGVVEVQIRLQRQLELIARADHALFGEQAKVQAQAAFEHTSAAQLTTPEMAMLRKAADWQPPNRDRSVA</sequence>
<feature type="transmembrane region" description="Helical" evidence="1">
    <location>
        <begin position="112"/>
        <end position="135"/>
    </location>
</feature>
<reference evidence="2 3" key="1">
    <citation type="submission" date="2021-04" db="EMBL/GenBank/DDBJ databases">
        <authorList>
            <person name="Pira H."/>
            <person name="Risdian C."/>
            <person name="Wink J."/>
        </authorList>
    </citation>
    <scope>NUCLEOTIDE SEQUENCE [LARGE SCALE GENOMIC DNA]</scope>
    <source>
        <strain evidence="2 3">WHA3</strain>
    </source>
</reference>
<gene>
    <name evidence="2" type="ORF">KCG44_02025</name>
</gene>
<dbReference type="InterPro" id="IPR018723">
    <property type="entry name" value="DUF2254_membrane"/>
</dbReference>
<organism evidence="2 3">
    <name type="scientific">Pacificimonas pallii</name>
    <dbReference type="NCBI Taxonomy" id="2827236"/>
    <lineage>
        <taxon>Bacteria</taxon>
        <taxon>Pseudomonadati</taxon>
        <taxon>Pseudomonadota</taxon>
        <taxon>Alphaproteobacteria</taxon>
        <taxon>Sphingomonadales</taxon>
        <taxon>Sphingosinicellaceae</taxon>
        <taxon>Pacificimonas</taxon>
    </lineage>
</organism>
<proteinExistence type="predicted"/>
<dbReference type="EMBL" id="JAGSPA010000001">
    <property type="protein sequence ID" value="MBV7255557.1"/>
    <property type="molecule type" value="Genomic_DNA"/>
</dbReference>
<feature type="transmembrane region" description="Helical" evidence="1">
    <location>
        <begin position="65"/>
        <end position="91"/>
    </location>
</feature>
<feature type="transmembrane region" description="Helical" evidence="1">
    <location>
        <begin position="141"/>
        <end position="162"/>
    </location>
</feature>
<accession>A0ABS6SCI0</accession>
<comment type="caution">
    <text evidence="2">The sequence shown here is derived from an EMBL/GenBank/DDBJ whole genome shotgun (WGS) entry which is preliminary data.</text>
</comment>
<dbReference type="RefSeq" id="WP_218443896.1">
    <property type="nucleotide sequence ID" value="NZ_JAGSPA010000001.1"/>
</dbReference>
<evidence type="ECO:0000313" key="3">
    <source>
        <dbReference type="Proteomes" id="UP000722336"/>
    </source>
</evidence>
<keyword evidence="1" id="KW-0472">Membrane</keyword>